<dbReference type="GO" id="GO:0016491">
    <property type="term" value="F:oxidoreductase activity"/>
    <property type="evidence" value="ECO:0007669"/>
    <property type="project" value="UniProtKB-KW"/>
</dbReference>
<evidence type="ECO:0000256" key="12">
    <source>
        <dbReference type="SAM" id="Phobius"/>
    </source>
</evidence>
<keyword evidence="5" id="KW-0999">Mitochondrion inner membrane</keyword>
<evidence type="ECO:0000256" key="3">
    <source>
        <dbReference type="ARBA" id="ARBA00008135"/>
    </source>
</evidence>
<evidence type="ECO:0000313" key="13">
    <source>
        <dbReference type="EMBL" id="CEH15107.1"/>
    </source>
</evidence>
<keyword evidence="14" id="KW-1185">Reference proteome</keyword>
<protein>
    <submittedName>
        <fullName evidence="13">Cytochrome c oxidase, subunit IV/COX5b</fullName>
    </submittedName>
</protein>
<evidence type="ECO:0000256" key="9">
    <source>
        <dbReference type="ARBA" id="ARBA00023128"/>
    </source>
</evidence>
<reference evidence="13 14" key="1">
    <citation type="submission" date="2014-09" db="EMBL/GenBank/DDBJ databases">
        <authorList>
            <person name="Magalhaes I.L.F."/>
            <person name="Oliveira U."/>
            <person name="Santos F.R."/>
            <person name="Vidigal T.H.D.A."/>
            <person name="Brescovit A.D."/>
            <person name="Santos A.J."/>
        </authorList>
    </citation>
    <scope>NUCLEOTIDE SEQUENCE [LARGE SCALE GENOMIC DNA]</scope>
</reference>
<sequence>MMLATGLRTVSRIAPRTASRGLLTKAEEWTPQMVKEIEANGAPSVDLKSTLPNIEARWSNLSKEEQYTIYRQLEEVQRRDWKELSLDEKKAAYYISFGPHGPRKPITQPGQAIKTAFGVTGLIIATFGLFFGLRQFANPNQPKTMTKEYQEQSNELARQQNQNPITGISSEGYKGEGHVQKSYV</sequence>
<evidence type="ECO:0000256" key="11">
    <source>
        <dbReference type="SAM" id="MobiDB-lite"/>
    </source>
</evidence>
<comment type="subcellular location">
    <subcellularLocation>
        <location evidence="1">Mitochondrion inner membrane</location>
        <topology evidence="1">Single-pass membrane protein</topology>
    </subcellularLocation>
</comment>
<dbReference type="CDD" id="cd00922">
    <property type="entry name" value="Cyt_c_Oxidase_IV"/>
    <property type="match status" value="1"/>
</dbReference>
<dbReference type="STRING" id="401625.A0A0P1BHJ0"/>
<dbReference type="InterPro" id="IPR004203">
    <property type="entry name" value="Cyt_c_oxidase_su4_fam"/>
</dbReference>
<evidence type="ECO:0000256" key="2">
    <source>
        <dbReference type="ARBA" id="ARBA00004673"/>
    </source>
</evidence>
<evidence type="ECO:0000313" key="14">
    <source>
        <dbReference type="Proteomes" id="UP000054845"/>
    </source>
</evidence>
<organism evidence="13 14">
    <name type="scientific">Ceraceosorus bombacis</name>
    <dbReference type="NCBI Taxonomy" id="401625"/>
    <lineage>
        <taxon>Eukaryota</taxon>
        <taxon>Fungi</taxon>
        <taxon>Dikarya</taxon>
        <taxon>Basidiomycota</taxon>
        <taxon>Ustilaginomycotina</taxon>
        <taxon>Exobasidiomycetes</taxon>
        <taxon>Ceraceosorales</taxon>
        <taxon>Ceraceosoraceae</taxon>
        <taxon>Ceraceosorus</taxon>
    </lineage>
</organism>
<comment type="pathway">
    <text evidence="2">Energy metabolism; oxidative phosphorylation.</text>
</comment>
<dbReference type="PANTHER" id="PTHR10707:SF10">
    <property type="entry name" value="CYTOCHROME C OXIDASE SUBUNIT 4"/>
    <property type="match status" value="1"/>
</dbReference>
<dbReference type="OrthoDB" id="186013at2759"/>
<feature type="compositionally biased region" description="Basic and acidic residues" evidence="11">
    <location>
        <begin position="173"/>
        <end position="184"/>
    </location>
</feature>
<keyword evidence="8" id="KW-0560">Oxidoreductase</keyword>
<accession>A0A0P1BHJ0</accession>
<evidence type="ECO:0000256" key="5">
    <source>
        <dbReference type="ARBA" id="ARBA00022792"/>
    </source>
</evidence>
<dbReference type="Pfam" id="PF02936">
    <property type="entry name" value="COX4"/>
    <property type="match status" value="1"/>
</dbReference>
<feature type="transmembrane region" description="Helical" evidence="12">
    <location>
        <begin position="112"/>
        <end position="133"/>
    </location>
</feature>
<evidence type="ECO:0000256" key="8">
    <source>
        <dbReference type="ARBA" id="ARBA00023002"/>
    </source>
</evidence>
<feature type="region of interest" description="Disordered" evidence="11">
    <location>
        <begin position="146"/>
        <end position="184"/>
    </location>
</feature>
<dbReference type="InterPro" id="IPR036639">
    <property type="entry name" value="Cyt_c_oxidase_su4_sf"/>
</dbReference>
<dbReference type="EMBL" id="CCYA01000252">
    <property type="protein sequence ID" value="CEH15107.1"/>
    <property type="molecule type" value="Genomic_DNA"/>
</dbReference>
<evidence type="ECO:0000256" key="6">
    <source>
        <dbReference type="ARBA" id="ARBA00022946"/>
    </source>
</evidence>
<comment type="similarity">
    <text evidence="3">Belongs to the cytochrome c oxidase IV family.</text>
</comment>
<evidence type="ECO:0000256" key="7">
    <source>
        <dbReference type="ARBA" id="ARBA00022989"/>
    </source>
</evidence>
<dbReference type="FunFam" id="1.10.442.10:FF:000002">
    <property type="entry name" value="Cytochrome c oxidase subunit V"/>
    <property type="match status" value="1"/>
</dbReference>
<evidence type="ECO:0000256" key="10">
    <source>
        <dbReference type="ARBA" id="ARBA00023136"/>
    </source>
</evidence>
<dbReference type="GO" id="GO:0006123">
    <property type="term" value="P:mitochondrial electron transport, cytochrome c to oxygen"/>
    <property type="evidence" value="ECO:0007669"/>
    <property type="project" value="InterPro"/>
</dbReference>
<dbReference type="PANTHER" id="PTHR10707">
    <property type="entry name" value="CYTOCHROME C OXIDASE SUBUNIT IV"/>
    <property type="match status" value="1"/>
</dbReference>
<dbReference type="SUPFAM" id="SSF81406">
    <property type="entry name" value="Mitochondrial cytochrome c oxidase subunit IV"/>
    <property type="match status" value="1"/>
</dbReference>
<keyword evidence="4 12" id="KW-0812">Transmembrane</keyword>
<keyword evidence="7 12" id="KW-1133">Transmembrane helix</keyword>
<feature type="compositionally biased region" description="Polar residues" evidence="11">
    <location>
        <begin position="151"/>
        <end position="169"/>
    </location>
</feature>
<dbReference type="Proteomes" id="UP000054845">
    <property type="component" value="Unassembled WGS sequence"/>
</dbReference>
<name>A0A0P1BHJ0_9BASI</name>
<evidence type="ECO:0000256" key="4">
    <source>
        <dbReference type="ARBA" id="ARBA00022692"/>
    </source>
</evidence>
<dbReference type="GO" id="GO:0005743">
    <property type="term" value="C:mitochondrial inner membrane"/>
    <property type="evidence" value="ECO:0007669"/>
    <property type="project" value="UniProtKB-SubCell"/>
</dbReference>
<dbReference type="Gene3D" id="1.10.442.10">
    <property type="entry name" value="Cytochrome c oxidase subunit IV"/>
    <property type="match status" value="1"/>
</dbReference>
<proteinExistence type="inferred from homology"/>
<keyword evidence="6" id="KW-0809">Transit peptide</keyword>
<dbReference type="GO" id="GO:0045277">
    <property type="term" value="C:respiratory chain complex IV"/>
    <property type="evidence" value="ECO:0007669"/>
    <property type="project" value="InterPro"/>
</dbReference>
<evidence type="ECO:0000256" key="1">
    <source>
        <dbReference type="ARBA" id="ARBA00004434"/>
    </source>
</evidence>
<keyword evidence="10 12" id="KW-0472">Membrane</keyword>
<dbReference type="AlphaFoldDB" id="A0A0P1BHJ0"/>
<keyword evidence="9" id="KW-0496">Mitochondrion</keyword>